<dbReference type="Gene3D" id="3.60.20.10">
    <property type="entry name" value="Glutamine Phosphoribosylpyrophosphate, subunit 1, domain 1"/>
    <property type="match status" value="1"/>
</dbReference>
<dbReference type="SUPFAM" id="SSF56235">
    <property type="entry name" value="N-terminal nucleophile aminohydrolases (Ntn hydrolases)"/>
    <property type="match status" value="1"/>
</dbReference>
<dbReference type="SUPFAM" id="SSF52402">
    <property type="entry name" value="Adenine nucleotide alpha hydrolases-like"/>
    <property type="match status" value="1"/>
</dbReference>
<sequence>MAGIAAYFGSVPAVLDDLTRALAPRGGDPNAWHSAPGQPALGLGLRAAVPEIKVLAGTAIVLDGIAEATTLLGRYAAHGPRALLLGTDPYAMALADPARGVLVLARNGDGAPLYYAVLPDTVLVASEPGALLAAGVPSTPDPATVARFLATGACDDTEATFHTAIRRVLPGQVITVTRDGVEPVMVRPAPMRAVAPATATLTAAARTGRIGVRLAEGVAGAAVLAVALEAARPAAAGPFAQEPGPFVQDSGAFDQEPGLFGRESGVYPAEVDRPGGAFHLGAGRDRGAPIPVYSATFAPLDTGEEAYASRLADDRTTHRTVTAGPDQFERDLDAFLADLGEPVPDPTGYLVWATARSAAGEVDALLDPAGANLLLMAGDRMPANAHRHAATAYLARVADRCAARFGVAVRTPYVEAVGSGDILRRELARLTRAAELTGADQLRHPAPTRELLTASRGRIYATLLSERFASRPWADQRAALAGFGALLAGRRNDAEYFWRLYLVERWLRLLEAPTAAPMPRGPLEPNPGHLLESGGWLRFPVRTPMIGAGDRIADNIRYHIAEFVGHLAADKYYRKVLGTPWFVVVAAKPVAVAQGRARYLWEIVPGLFARVLTARGDGVRRGPWRTQLAIEATGLGRVVCAGGLRVMGLRTLAYKVGGPALRAVAVPREDAVFPADVAVIAPPDDPDAVAAALLGALRTGLPADAYATLGGCAIVSGARVLGWAGTGEFPAEALGDDPLGSARELTPLALVTLPPTTRPTKKDKTRRGVPSGARR</sequence>
<dbReference type="InterPro" id="IPR029055">
    <property type="entry name" value="Ntn_hydrolases_N"/>
</dbReference>
<protein>
    <submittedName>
        <fullName evidence="2">Uncharacterized protein</fullName>
    </submittedName>
</protein>
<reference evidence="2" key="1">
    <citation type="submission" date="2020-11" db="EMBL/GenBank/DDBJ databases">
        <title>Sequencing the genomes of 1000 actinobacteria strains.</title>
        <authorList>
            <person name="Klenk H.-P."/>
        </authorList>
    </citation>
    <scope>NUCLEOTIDE SEQUENCE</scope>
    <source>
        <strain evidence="2">DSM 45356</strain>
    </source>
</reference>
<dbReference type="Gene3D" id="3.40.50.620">
    <property type="entry name" value="HUPs"/>
    <property type="match status" value="1"/>
</dbReference>
<accession>A0A8J7GL49</accession>
<dbReference type="SUPFAM" id="SSF144010">
    <property type="entry name" value="CofE-like"/>
    <property type="match status" value="1"/>
</dbReference>
<proteinExistence type="predicted"/>
<dbReference type="Proteomes" id="UP000622552">
    <property type="component" value="Unassembled WGS sequence"/>
</dbReference>
<evidence type="ECO:0000313" key="2">
    <source>
        <dbReference type="EMBL" id="MBG6138907.1"/>
    </source>
</evidence>
<evidence type="ECO:0000256" key="1">
    <source>
        <dbReference type="SAM" id="MobiDB-lite"/>
    </source>
</evidence>
<gene>
    <name evidence="2" type="ORF">IW245_005101</name>
</gene>
<dbReference type="EMBL" id="JADOUF010000001">
    <property type="protein sequence ID" value="MBG6138907.1"/>
    <property type="molecule type" value="Genomic_DNA"/>
</dbReference>
<evidence type="ECO:0000313" key="3">
    <source>
        <dbReference type="Proteomes" id="UP000622552"/>
    </source>
</evidence>
<feature type="region of interest" description="Disordered" evidence="1">
    <location>
        <begin position="749"/>
        <end position="775"/>
    </location>
</feature>
<keyword evidence="3" id="KW-1185">Reference proteome</keyword>
<dbReference type="RefSeq" id="WP_197005614.1">
    <property type="nucleotide sequence ID" value="NZ_BONS01000009.1"/>
</dbReference>
<dbReference type="InterPro" id="IPR014729">
    <property type="entry name" value="Rossmann-like_a/b/a_fold"/>
</dbReference>
<comment type="caution">
    <text evidence="2">The sequence shown here is derived from an EMBL/GenBank/DDBJ whole genome shotgun (WGS) entry which is preliminary data.</text>
</comment>
<dbReference type="AlphaFoldDB" id="A0A8J7GL49"/>
<name>A0A8J7GL49_9ACTN</name>
<organism evidence="2 3">
    <name type="scientific">Longispora fulva</name>
    <dbReference type="NCBI Taxonomy" id="619741"/>
    <lineage>
        <taxon>Bacteria</taxon>
        <taxon>Bacillati</taxon>
        <taxon>Actinomycetota</taxon>
        <taxon>Actinomycetes</taxon>
        <taxon>Micromonosporales</taxon>
        <taxon>Micromonosporaceae</taxon>
        <taxon>Longispora</taxon>
    </lineage>
</organism>
<feature type="compositionally biased region" description="Basic residues" evidence="1">
    <location>
        <begin position="759"/>
        <end position="775"/>
    </location>
</feature>